<keyword evidence="10" id="KW-1185">Reference proteome</keyword>
<reference evidence="9 10" key="1">
    <citation type="journal article" date="2009" name="Science">
        <title>Green evolution and dynamic adaptations revealed by genomes of the marine picoeukaryotes Micromonas.</title>
        <authorList>
            <person name="Worden A.Z."/>
            <person name="Lee J.H."/>
            <person name="Mock T."/>
            <person name="Rouze P."/>
            <person name="Simmons M.P."/>
            <person name="Aerts A.L."/>
            <person name="Allen A.E."/>
            <person name="Cuvelier M.L."/>
            <person name="Derelle E."/>
            <person name="Everett M.V."/>
            <person name="Foulon E."/>
            <person name="Grimwood J."/>
            <person name="Gundlach H."/>
            <person name="Henrissat B."/>
            <person name="Napoli C."/>
            <person name="McDonald S.M."/>
            <person name="Parker M.S."/>
            <person name="Rombauts S."/>
            <person name="Salamov A."/>
            <person name="Von Dassow P."/>
            <person name="Badger J.H."/>
            <person name="Coutinho P.M."/>
            <person name="Demir E."/>
            <person name="Dubchak I."/>
            <person name="Gentemann C."/>
            <person name="Eikrem W."/>
            <person name="Gready J.E."/>
            <person name="John U."/>
            <person name="Lanier W."/>
            <person name="Lindquist E.A."/>
            <person name="Lucas S."/>
            <person name="Mayer K.F."/>
            <person name="Moreau H."/>
            <person name="Not F."/>
            <person name="Otillar R."/>
            <person name="Panaud O."/>
            <person name="Pangilinan J."/>
            <person name="Paulsen I."/>
            <person name="Piegu B."/>
            <person name="Poliakov A."/>
            <person name="Robbens S."/>
            <person name="Schmutz J."/>
            <person name="Toulza E."/>
            <person name="Wyss T."/>
            <person name="Zelensky A."/>
            <person name="Zhou K."/>
            <person name="Armbrust E.V."/>
            <person name="Bhattacharya D."/>
            <person name="Goodenough U.W."/>
            <person name="Van de Peer Y."/>
            <person name="Grigoriev I.V."/>
        </authorList>
    </citation>
    <scope>NUCLEOTIDE SEQUENCE [LARGE SCALE GENOMIC DNA]</scope>
    <source>
        <strain evidence="9 10">CCMP1545</strain>
    </source>
</reference>
<comment type="function">
    <text evidence="1">Putative transcription factor.</text>
</comment>
<feature type="domain" description="RWP-RK" evidence="8">
    <location>
        <begin position="1"/>
        <end position="69"/>
    </location>
</feature>
<evidence type="ECO:0000256" key="7">
    <source>
        <dbReference type="SAM" id="MobiDB-lite"/>
    </source>
</evidence>
<keyword evidence="4" id="KW-0238">DNA-binding</keyword>
<dbReference type="KEGG" id="mpp:MICPUCDRAFT_42504"/>
<evidence type="ECO:0000313" key="9">
    <source>
        <dbReference type="EMBL" id="EEH53009.1"/>
    </source>
</evidence>
<accession>C1N4X2</accession>
<dbReference type="Proteomes" id="UP000001876">
    <property type="component" value="Unassembled WGS sequence"/>
</dbReference>
<dbReference type="GeneID" id="9688308"/>
<dbReference type="RefSeq" id="XP_003063070.1">
    <property type="nucleotide sequence ID" value="XM_003063024.1"/>
</dbReference>
<keyword evidence="6" id="KW-0539">Nucleus</keyword>
<dbReference type="GO" id="GO:0003677">
    <property type="term" value="F:DNA binding"/>
    <property type="evidence" value="ECO:0007669"/>
    <property type="project" value="UniProtKB-KW"/>
</dbReference>
<dbReference type="InterPro" id="IPR044607">
    <property type="entry name" value="RKD-like"/>
</dbReference>
<protein>
    <submittedName>
        <fullName evidence="9">Predicted protein</fullName>
    </submittedName>
</protein>
<keyword evidence="2" id="KW-0805">Transcription regulation</keyword>
<name>C1N4X2_MICPC</name>
<feature type="region of interest" description="Disordered" evidence="7">
    <location>
        <begin position="148"/>
        <end position="169"/>
    </location>
</feature>
<dbReference type="PANTHER" id="PTHR46373:SF2">
    <property type="entry name" value="RWP-RK DOMAIN-CONTAINING PROTEIN"/>
    <property type="match status" value="1"/>
</dbReference>
<sequence>MTKTSLASVALLTEAEAARAFNMGTTRFKARCRTLGIARWPYRKLMSLKNLYYDLTVHLKRALDGNDVDMEERARAMMEEIKTYAALLESDLSLLNSFYNGKKAWPDHILKIRQTIYKKRHAEVLVNKKIAAKNAKSEQVAARAFSDASDFDSRDDDRLSDDDSMQTDRDGAGIEEYAHEWWQLALEEPNFAIA</sequence>
<dbReference type="Pfam" id="PF02042">
    <property type="entry name" value="RWP-RK"/>
    <property type="match status" value="1"/>
</dbReference>
<keyword evidence="3" id="KW-0175">Coiled coil</keyword>
<evidence type="ECO:0000256" key="2">
    <source>
        <dbReference type="ARBA" id="ARBA00023015"/>
    </source>
</evidence>
<dbReference type="AlphaFoldDB" id="C1N4X2"/>
<evidence type="ECO:0000256" key="4">
    <source>
        <dbReference type="ARBA" id="ARBA00023125"/>
    </source>
</evidence>
<dbReference type="InterPro" id="IPR003035">
    <property type="entry name" value="RWP-RK_dom"/>
</dbReference>
<dbReference type="EMBL" id="GG663747">
    <property type="protein sequence ID" value="EEH53009.1"/>
    <property type="molecule type" value="Genomic_DNA"/>
</dbReference>
<dbReference type="GO" id="GO:0003700">
    <property type="term" value="F:DNA-binding transcription factor activity"/>
    <property type="evidence" value="ECO:0007669"/>
    <property type="project" value="InterPro"/>
</dbReference>
<organism evidence="10">
    <name type="scientific">Micromonas pusilla (strain CCMP1545)</name>
    <name type="common">Picoplanktonic green alga</name>
    <dbReference type="NCBI Taxonomy" id="564608"/>
    <lineage>
        <taxon>Eukaryota</taxon>
        <taxon>Viridiplantae</taxon>
        <taxon>Chlorophyta</taxon>
        <taxon>Mamiellophyceae</taxon>
        <taxon>Mamiellales</taxon>
        <taxon>Mamiellaceae</taxon>
        <taxon>Micromonas</taxon>
    </lineage>
</organism>
<evidence type="ECO:0000256" key="6">
    <source>
        <dbReference type="ARBA" id="ARBA00023242"/>
    </source>
</evidence>
<dbReference type="PROSITE" id="PS51519">
    <property type="entry name" value="RWP_RK"/>
    <property type="match status" value="1"/>
</dbReference>
<dbReference type="OrthoDB" id="6270329at2759"/>
<dbReference type="PANTHER" id="PTHR46373">
    <property type="entry name" value="PROTEIN RKD4"/>
    <property type="match status" value="1"/>
</dbReference>
<evidence type="ECO:0000259" key="8">
    <source>
        <dbReference type="PROSITE" id="PS51519"/>
    </source>
</evidence>
<keyword evidence="5" id="KW-0804">Transcription</keyword>
<proteinExistence type="predicted"/>
<evidence type="ECO:0000256" key="5">
    <source>
        <dbReference type="ARBA" id="ARBA00023163"/>
    </source>
</evidence>
<evidence type="ECO:0000256" key="1">
    <source>
        <dbReference type="ARBA" id="ARBA00004049"/>
    </source>
</evidence>
<evidence type="ECO:0000256" key="3">
    <source>
        <dbReference type="ARBA" id="ARBA00023054"/>
    </source>
</evidence>
<gene>
    <name evidence="9" type="ORF">MICPUCDRAFT_42504</name>
</gene>
<evidence type="ECO:0000313" key="10">
    <source>
        <dbReference type="Proteomes" id="UP000001876"/>
    </source>
</evidence>